<organism evidence="1">
    <name type="scientific">Eremomyces bilateralis CBS 781.70</name>
    <dbReference type="NCBI Taxonomy" id="1392243"/>
    <lineage>
        <taxon>Eukaryota</taxon>
        <taxon>Fungi</taxon>
        <taxon>Dikarya</taxon>
        <taxon>Ascomycota</taxon>
        <taxon>Pezizomycotina</taxon>
        <taxon>Dothideomycetes</taxon>
        <taxon>Dothideomycetes incertae sedis</taxon>
        <taxon>Eremomycetales</taxon>
        <taxon>Eremomycetaceae</taxon>
        <taxon>Eremomyces</taxon>
    </lineage>
</organism>
<protein>
    <submittedName>
        <fullName evidence="1 3">Uncharacterized protein</fullName>
    </submittedName>
</protein>
<name>A0A6G1FY12_9PEZI</name>
<evidence type="ECO:0000313" key="2">
    <source>
        <dbReference type="Proteomes" id="UP000504638"/>
    </source>
</evidence>
<proteinExistence type="predicted"/>
<evidence type="ECO:0000313" key="3">
    <source>
        <dbReference type="RefSeq" id="XP_033532211.1"/>
    </source>
</evidence>
<reference evidence="3" key="3">
    <citation type="submission" date="2025-04" db="UniProtKB">
        <authorList>
            <consortium name="RefSeq"/>
        </authorList>
    </citation>
    <scope>IDENTIFICATION</scope>
    <source>
        <strain evidence="3">CBS 781.70</strain>
    </source>
</reference>
<keyword evidence="2" id="KW-1185">Reference proteome</keyword>
<accession>A0A6G1FY12</accession>
<reference evidence="3" key="2">
    <citation type="submission" date="2020-04" db="EMBL/GenBank/DDBJ databases">
        <authorList>
            <consortium name="NCBI Genome Project"/>
        </authorList>
    </citation>
    <scope>NUCLEOTIDE SEQUENCE</scope>
    <source>
        <strain evidence="3">CBS 781.70</strain>
    </source>
</reference>
<reference evidence="1 3" key="1">
    <citation type="submission" date="2020-01" db="EMBL/GenBank/DDBJ databases">
        <authorList>
            <consortium name="DOE Joint Genome Institute"/>
            <person name="Haridas S."/>
            <person name="Albert R."/>
            <person name="Binder M."/>
            <person name="Bloem J."/>
            <person name="Labutti K."/>
            <person name="Salamov A."/>
            <person name="Andreopoulos B."/>
            <person name="Baker S.E."/>
            <person name="Barry K."/>
            <person name="Bills G."/>
            <person name="Bluhm B.H."/>
            <person name="Cannon C."/>
            <person name="Castanera R."/>
            <person name="Culley D.E."/>
            <person name="Daum C."/>
            <person name="Ezra D."/>
            <person name="Gonzalez J.B."/>
            <person name="Henrissat B."/>
            <person name="Kuo A."/>
            <person name="Liang C."/>
            <person name="Lipzen A."/>
            <person name="Lutzoni F."/>
            <person name="Magnuson J."/>
            <person name="Mondo S."/>
            <person name="Nolan M."/>
            <person name="Ohm R."/>
            <person name="Pangilinan J."/>
            <person name="Park H.-J."/>
            <person name="Ramirez L."/>
            <person name="Alfaro M."/>
            <person name="Sun H."/>
            <person name="Tritt A."/>
            <person name="Yoshinaga Y."/>
            <person name="Zwiers L.-H."/>
            <person name="Turgeon B.G."/>
            <person name="Goodwin S.B."/>
            <person name="Spatafora J.W."/>
            <person name="Crous P.W."/>
            <person name="Grigoriev I.V."/>
        </authorList>
    </citation>
    <scope>NUCLEOTIDE SEQUENCE</scope>
    <source>
        <strain evidence="1 3">CBS 781.70</strain>
    </source>
</reference>
<dbReference type="GeneID" id="54420433"/>
<evidence type="ECO:0000313" key="1">
    <source>
        <dbReference type="EMBL" id="KAF1810580.1"/>
    </source>
</evidence>
<dbReference type="EMBL" id="ML975165">
    <property type="protein sequence ID" value="KAF1810580.1"/>
    <property type="molecule type" value="Genomic_DNA"/>
</dbReference>
<dbReference type="Proteomes" id="UP000504638">
    <property type="component" value="Unplaced"/>
</dbReference>
<sequence>MHGKVVNNRPLTISIGSRPQQLKRASDQHSSNLTLGHVPGYTNCADALEGRQMKVEASMIDRAMGRWWIRMKLIVCQRNIY</sequence>
<dbReference type="AlphaFoldDB" id="A0A6G1FY12"/>
<dbReference type="RefSeq" id="XP_033532211.1">
    <property type="nucleotide sequence ID" value="XM_033679863.1"/>
</dbReference>
<gene>
    <name evidence="1 3" type="ORF">P152DRAFT_460279</name>
</gene>